<evidence type="ECO:0000313" key="11">
    <source>
        <dbReference type="Proteomes" id="UP001197093"/>
    </source>
</evidence>
<dbReference type="PANTHER" id="PTHR48022">
    <property type="entry name" value="PLASTIDIC GLUCOSE TRANSPORTER 4"/>
    <property type="match status" value="1"/>
</dbReference>
<dbReference type="PROSITE" id="PS00217">
    <property type="entry name" value="SUGAR_TRANSPORT_2"/>
    <property type="match status" value="1"/>
</dbReference>
<dbReference type="NCBIfam" id="TIGR00879">
    <property type="entry name" value="SP"/>
    <property type="match status" value="1"/>
</dbReference>
<dbReference type="InterPro" id="IPR005828">
    <property type="entry name" value="MFS_sugar_transport-like"/>
</dbReference>
<dbReference type="InterPro" id="IPR020846">
    <property type="entry name" value="MFS_dom"/>
</dbReference>
<evidence type="ECO:0000256" key="2">
    <source>
        <dbReference type="ARBA" id="ARBA00010992"/>
    </source>
</evidence>
<dbReference type="SUPFAM" id="SSF103473">
    <property type="entry name" value="MFS general substrate transporter"/>
    <property type="match status" value="1"/>
</dbReference>
<dbReference type="PANTHER" id="PTHR48022:SF56">
    <property type="entry name" value="MAJOR FACILITATOR SUPERFAMILY (MFS) PROFILE DOMAIN-CONTAINING PROTEIN-RELATED"/>
    <property type="match status" value="1"/>
</dbReference>
<feature type="transmembrane region" description="Helical" evidence="8">
    <location>
        <begin position="242"/>
        <end position="263"/>
    </location>
</feature>
<comment type="subcellular location">
    <subcellularLocation>
        <location evidence="1">Membrane</location>
        <topology evidence="1">Multi-pass membrane protein</topology>
    </subcellularLocation>
</comment>
<evidence type="ECO:0000256" key="8">
    <source>
        <dbReference type="SAM" id="Phobius"/>
    </source>
</evidence>
<keyword evidence="6 8" id="KW-0472">Membrane</keyword>
<feature type="transmembrane region" description="Helical" evidence="8">
    <location>
        <begin position="203"/>
        <end position="222"/>
    </location>
</feature>
<comment type="caution">
    <text evidence="10">The sequence shown here is derived from an EMBL/GenBank/DDBJ whole genome shotgun (WGS) entry which is preliminary data.</text>
</comment>
<evidence type="ECO:0000256" key="3">
    <source>
        <dbReference type="ARBA" id="ARBA00022448"/>
    </source>
</evidence>
<dbReference type="InterPro" id="IPR050360">
    <property type="entry name" value="MFS_Sugar_Transporters"/>
</dbReference>
<feature type="transmembrane region" description="Helical" evidence="8">
    <location>
        <begin position="458"/>
        <end position="479"/>
    </location>
</feature>
<evidence type="ECO:0000256" key="1">
    <source>
        <dbReference type="ARBA" id="ARBA00004141"/>
    </source>
</evidence>
<organism evidence="10 11">
    <name type="scientific">Staphylotrichum longicolle</name>
    <dbReference type="NCBI Taxonomy" id="669026"/>
    <lineage>
        <taxon>Eukaryota</taxon>
        <taxon>Fungi</taxon>
        <taxon>Dikarya</taxon>
        <taxon>Ascomycota</taxon>
        <taxon>Pezizomycotina</taxon>
        <taxon>Sordariomycetes</taxon>
        <taxon>Sordariomycetidae</taxon>
        <taxon>Sordariales</taxon>
        <taxon>Chaetomiaceae</taxon>
        <taxon>Staphylotrichum</taxon>
    </lineage>
</organism>
<evidence type="ECO:0000256" key="4">
    <source>
        <dbReference type="ARBA" id="ARBA00022692"/>
    </source>
</evidence>
<evidence type="ECO:0000256" key="6">
    <source>
        <dbReference type="ARBA" id="ARBA00023136"/>
    </source>
</evidence>
<accession>A0AAD4EW51</accession>
<reference evidence="10" key="1">
    <citation type="submission" date="2023-02" db="EMBL/GenBank/DDBJ databases">
        <authorList>
            <person name="Palmer J.M."/>
        </authorList>
    </citation>
    <scope>NUCLEOTIDE SEQUENCE</scope>
    <source>
        <strain evidence="10">FW57</strain>
    </source>
</reference>
<dbReference type="InterPro" id="IPR005829">
    <property type="entry name" value="Sugar_transporter_CS"/>
</dbReference>
<keyword evidence="5 8" id="KW-1133">Transmembrane helix</keyword>
<keyword evidence="11" id="KW-1185">Reference proteome</keyword>
<evidence type="ECO:0000256" key="5">
    <source>
        <dbReference type="ARBA" id="ARBA00022989"/>
    </source>
</evidence>
<dbReference type="Proteomes" id="UP001197093">
    <property type="component" value="Unassembled WGS sequence"/>
</dbReference>
<proteinExistence type="inferred from homology"/>
<dbReference type="InterPro" id="IPR003663">
    <property type="entry name" value="Sugar/inositol_transpt"/>
</dbReference>
<feature type="transmembrane region" description="Helical" evidence="8">
    <location>
        <begin position="390"/>
        <end position="411"/>
    </location>
</feature>
<protein>
    <recommendedName>
        <fullName evidence="9">Major facilitator superfamily (MFS) profile domain-containing protein</fullName>
    </recommendedName>
</protein>
<dbReference type="Pfam" id="PF00083">
    <property type="entry name" value="Sugar_tr"/>
    <property type="match status" value="1"/>
</dbReference>
<evidence type="ECO:0000259" key="9">
    <source>
        <dbReference type="PROSITE" id="PS50850"/>
    </source>
</evidence>
<name>A0AAD4EW51_9PEZI</name>
<comment type="similarity">
    <text evidence="2 7">Belongs to the major facilitator superfamily. Sugar transporter (TC 2.A.1.1) family.</text>
</comment>
<gene>
    <name evidence="10" type="ORF">NEMBOFW57_004792</name>
</gene>
<evidence type="ECO:0000313" key="10">
    <source>
        <dbReference type="EMBL" id="KAG7288441.1"/>
    </source>
</evidence>
<feature type="transmembrane region" description="Helical" evidence="8">
    <location>
        <begin position="423"/>
        <end position="446"/>
    </location>
</feature>
<dbReference type="PROSITE" id="PS50850">
    <property type="entry name" value="MFS"/>
    <property type="match status" value="1"/>
</dbReference>
<dbReference type="FunFam" id="1.20.1250.20:FF:000149">
    <property type="entry name" value="MFS transporter, SP family, general alpha glucoside:H+ symporter"/>
    <property type="match status" value="1"/>
</dbReference>
<keyword evidence="4 8" id="KW-0812">Transmembrane</keyword>
<feature type="domain" description="Major facilitator superfamily (MFS) profile" evidence="9">
    <location>
        <begin position="68"/>
        <end position="515"/>
    </location>
</feature>
<dbReference type="AlphaFoldDB" id="A0AAD4EW51"/>
<sequence>MASNDAPEAVVPPEKAAIDAGKDYYAEDHITRLKATDRVIQGAKTATEKEQSMTLLQGIRLYPKAIAWSMLISTCIVMEGYDVCLINNFYAFPQFARKYGEQLADGSWEVTAPWQAGLSNGANVGELIGLLINGWVSERFGYRWTVIVCLMLINAWTALFFTAQNVQTLLAAEILCGIPWGVFQTLTITYASEVCPVAMRGYLTTYVNFCWGVGQLIGIGVIMSMLGRDDEWAYRIPYALQWMWPLPLAIGIFFAPESPWWLVRRGKLDQAKRALLRLTSLSRETDFNADETVDMMVHTTALEEKTTSGASYWDCFKGHDLRRTEIVCMVWAIQNLSGNSFSNYSTYFLTQAGLDSNDAYGFALGQYGMNCVGVFGAWFMMSRGVGRRSLYLYGLCGLCAMLMILGFLGLVPEAHRRESSIATGSIMLGWALTYQLTVGTVCYSLVSEISTRRLQIKTVALGRVLYIIVGIICSVLTPYMLNPGAWNWRNYAGFFWGGSCFLCIVYVYFRVPEPSGRSFAELDLLFQRGVPARKFATTEVNVFEEDIDGEFMNKYHQQAKPKGADDAGKA</sequence>
<dbReference type="GO" id="GO:0005351">
    <property type="term" value="F:carbohydrate:proton symporter activity"/>
    <property type="evidence" value="ECO:0007669"/>
    <property type="project" value="TreeGrafter"/>
</dbReference>
<evidence type="ECO:0000256" key="7">
    <source>
        <dbReference type="RuleBase" id="RU003346"/>
    </source>
</evidence>
<feature type="transmembrane region" description="Helical" evidence="8">
    <location>
        <begin position="491"/>
        <end position="509"/>
    </location>
</feature>
<feature type="transmembrane region" description="Helical" evidence="8">
    <location>
        <begin position="169"/>
        <end position="191"/>
    </location>
</feature>
<feature type="transmembrane region" description="Helical" evidence="8">
    <location>
        <begin position="144"/>
        <end position="163"/>
    </location>
</feature>
<keyword evidence="3 7" id="KW-0813">Transport</keyword>
<dbReference type="EMBL" id="JAHCVI010000002">
    <property type="protein sequence ID" value="KAG7288441.1"/>
    <property type="molecule type" value="Genomic_DNA"/>
</dbReference>
<dbReference type="Gene3D" id="1.20.1250.20">
    <property type="entry name" value="MFS general substrate transporter like domains"/>
    <property type="match status" value="1"/>
</dbReference>
<dbReference type="InterPro" id="IPR036259">
    <property type="entry name" value="MFS_trans_sf"/>
</dbReference>
<dbReference type="GO" id="GO:0016020">
    <property type="term" value="C:membrane"/>
    <property type="evidence" value="ECO:0007669"/>
    <property type="project" value="UniProtKB-SubCell"/>
</dbReference>